<protein>
    <recommendedName>
        <fullName evidence="3">Cell wall protein</fullName>
    </recommendedName>
</protein>
<evidence type="ECO:0000313" key="2">
    <source>
        <dbReference type="Proteomes" id="UP001141552"/>
    </source>
</evidence>
<dbReference type="PANTHER" id="PTHR36733">
    <property type="entry name" value="CELL WALL PROTEIN-RELATED"/>
    <property type="match status" value="1"/>
</dbReference>
<accession>A0A9Q0EY35</accession>
<name>A0A9Q0EY35_9ROSI</name>
<dbReference type="Proteomes" id="UP001141552">
    <property type="component" value="Unassembled WGS sequence"/>
</dbReference>
<dbReference type="OrthoDB" id="1931827at2759"/>
<dbReference type="AlphaFoldDB" id="A0A9Q0EY35"/>
<proteinExistence type="predicted"/>
<organism evidence="1 2">
    <name type="scientific">Turnera subulata</name>
    <dbReference type="NCBI Taxonomy" id="218843"/>
    <lineage>
        <taxon>Eukaryota</taxon>
        <taxon>Viridiplantae</taxon>
        <taxon>Streptophyta</taxon>
        <taxon>Embryophyta</taxon>
        <taxon>Tracheophyta</taxon>
        <taxon>Spermatophyta</taxon>
        <taxon>Magnoliopsida</taxon>
        <taxon>eudicotyledons</taxon>
        <taxon>Gunneridae</taxon>
        <taxon>Pentapetalae</taxon>
        <taxon>rosids</taxon>
        <taxon>fabids</taxon>
        <taxon>Malpighiales</taxon>
        <taxon>Passifloraceae</taxon>
        <taxon>Turnera</taxon>
    </lineage>
</organism>
<reference evidence="1" key="2">
    <citation type="journal article" date="2023" name="Plants (Basel)">
        <title>Annotation of the Turnera subulata (Passifloraceae) Draft Genome Reveals the S-Locus Evolved after the Divergence of Turneroideae from Passifloroideae in a Stepwise Manner.</title>
        <authorList>
            <person name="Henning P.M."/>
            <person name="Roalson E.H."/>
            <person name="Mir W."/>
            <person name="McCubbin A.G."/>
            <person name="Shore J.S."/>
        </authorList>
    </citation>
    <scope>NUCLEOTIDE SEQUENCE</scope>
    <source>
        <strain evidence="1">F60SS</strain>
    </source>
</reference>
<gene>
    <name evidence="1" type="ORF">Tsubulata_032193</name>
</gene>
<sequence length="144" mass="15232">MKTSSIRRAKFLPFVHHSIPNPLSAFPSLAMTYKTQFSFLALLVLLILSGEALAGRQTPHGSKNVDVKQPSFLSSDNSALIPGIGRVLLPPGLSGHPAFHLPPYDPYAGARGHSYVPGGDDTFIPNPGFEVPIPGKAGTAAVHP</sequence>
<dbReference type="PANTHER" id="PTHR36733:SF1">
    <property type="entry name" value="CELL WALL PROTEIN-RELATED"/>
    <property type="match status" value="1"/>
</dbReference>
<reference evidence="1" key="1">
    <citation type="submission" date="2022-02" db="EMBL/GenBank/DDBJ databases">
        <authorList>
            <person name="Henning P.M."/>
            <person name="McCubbin A.G."/>
            <person name="Shore J.S."/>
        </authorList>
    </citation>
    <scope>NUCLEOTIDE SEQUENCE</scope>
    <source>
        <strain evidence="1">F60SS</strain>
        <tissue evidence="1">Leaves</tissue>
    </source>
</reference>
<evidence type="ECO:0008006" key="3">
    <source>
        <dbReference type="Google" id="ProtNLM"/>
    </source>
</evidence>
<dbReference type="EMBL" id="JAKUCV010007817">
    <property type="protein sequence ID" value="KAJ4821905.1"/>
    <property type="molecule type" value="Genomic_DNA"/>
</dbReference>
<evidence type="ECO:0000313" key="1">
    <source>
        <dbReference type="EMBL" id="KAJ4821905.1"/>
    </source>
</evidence>
<comment type="caution">
    <text evidence="1">The sequence shown here is derived from an EMBL/GenBank/DDBJ whole genome shotgun (WGS) entry which is preliminary data.</text>
</comment>
<dbReference type="InterPro" id="IPR034565">
    <property type="entry name" value="Put_cell_wall"/>
</dbReference>
<keyword evidence="2" id="KW-1185">Reference proteome</keyword>